<reference evidence="2" key="1">
    <citation type="journal article" date="2014" name="Int. J. Syst. Evol. Microbiol.">
        <title>Complete genome sequence of Corynebacterium casei LMG S-19264T (=DSM 44701T), isolated from a smear-ripened cheese.</title>
        <authorList>
            <consortium name="US DOE Joint Genome Institute (JGI-PGF)"/>
            <person name="Walter F."/>
            <person name="Albersmeier A."/>
            <person name="Kalinowski J."/>
            <person name="Ruckert C."/>
        </authorList>
    </citation>
    <scope>NUCLEOTIDE SEQUENCE</scope>
    <source>
        <strain evidence="2">KCTC 12988</strain>
    </source>
</reference>
<dbReference type="Proteomes" id="UP000644507">
    <property type="component" value="Unassembled WGS sequence"/>
</dbReference>
<keyword evidence="3" id="KW-1185">Reference proteome</keyword>
<evidence type="ECO:0000313" key="3">
    <source>
        <dbReference type="Proteomes" id="UP000644507"/>
    </source>
</evidence>
<dbReference type="EMBL" id="BMXI01000014">
    <property type="protein sequence ID" value="GHC61433.1"/>
    <property type="molecule type" value="Genomic_DNA"/>
</dbReference>
<comment type="caution">
    <text evidence="2">The sequence shown here is derived from an EMBL/GenBank/DDBJ whole genome shotgun (WGS) entry which is preliminary data.</text>
</comment>
<protein>
    <submittedName>
        <fullName evidence="2">Uncharacterized protein</fullName>
    </submittedName>
</protein>
<evidence type="ECO:0000313" key="2">
    <source>
        <dbReference type="EMBL" id="GHC61433.1"/>
    </source>
</evidence>
<evidence type="ECO:0000256" key="1">
    <source>
        <dbReference type="SAM" id="MobiDB-lite"/>
    </source>
</evidence>
<feature type="compositionally biased region" description="Basic and acidic residues" evidence="1">
    <location>
        <begin position="853"/>
        <end position="864"/>
    </location>
</feature>
<accession>A0A918TSK6</accession>
<feature type="region of interest" description="Disordered" evidence="1">
    <location>
        <begin position="849"/>
        <end position="897"/>
    </location>
</feature>
<sequence>MVVTVTMLVLLSLLSLGVLSLSLTEVRSTAQSNAQFEARANARLALMMALGQLQKTLGPDQRVSAPSSLLDNNPETVKIDGVRNPQWVRVWKTQQDDGTPFIQRAQEDGGLRDLRVSNQWDAEDDTYAILVSGQEILTGNKTEEDDLADMEMTTLVGAGTLGEDAPEELLVHAPLIEITDPILDQSPNDTSGDEASSTKPSGAYAWWVGDLNTKANIATPDSFEGLAGSVQQLRRVQLAQDASLAAMKDAEDIGNQTRSRLLSNKQLEISQNKDTEDIGHYFHDFTTRSQSVFANAREGGLMKDLTAYLLGSGVISGDDESEGLAQLGVSDSDNLIGPRNGEEARLLPDGEEADRLEQVSPTFALLRNWANRSSDHRLGNISVAAQGPETRPAEPDIRTYGGQNRLPAKYFQKSRSDFSPVLVEGSTYYNISSYETGLPSPREWGLRLHLYPRVALWNPYNFDLEVPPSMIALQVNGGKKVEVSFTPAATILIPQRFGPPKQIEISHTRYTMSWGNLKNQNGSMQRYRRGSLYFRLEGVTIEPGETVVFAPRGNTQYSETFFDRNLLSPNLPPSPTRSFFLDERSDGDPLFEVESPVFPEPQGVFYDNHVVAEPSEWREYFEPQPLGDVQAAGYTQADDYYMYWKPLNGSSGSNITLDSFSSLPHGQFVSCAYQYGDEDELPVVWSESFPVPVPNSSGTGAIGEVPDRRTRDGFRLRWFNEHPSNRNGGGSLAGTPHLESSLIGNWNVRSSYSFRSPFENVSDVAPHYFSGYTRDLFDGDVSWEGMSPSQRSGKNVGDPFNPPVVSTPRRVLFDVPRSETGIQSLGAFQHVKFSEFTWHPTFAFGNSLADPRMPLDRTEPRRDSSLNSRQGGWNKDSIGWSNDGRSNSNGGGVSNQENWAHHARGLLEENVEDNTVQFDLSFELNHSLWDRYFLSTGSRREKNAFMSDSVANPLPNGRLRVFDQQAARPERDILDFHRAASVLTSDGGFNVNSTSETAWEAVLLSTINTQYGGQKVAFPRILDAPLGEYDGRSAEASEAWAGTRVLDRDEVKRLATEIVREVKTRGPFLSMSDFVNRKLTIGEEGLKGCLQAAIDRAGINEEFELSFPLDNGRSLPSFNHSDNIEEPTRIEQTYKPATTAWGALGFLTQADLLQSLGHNFFVRSDSFIIRGYGESRGKDGKVASTAWCEAVVARTPAPVNPDDSGLNPQVIKGAPDFGRRFEIQSFRWLSKEEV</sequence>
<name>A0A918TSK6_9BACT</name>
<reference evidence="2" key="2">
    <citation type="submission" date="2020-09" db="EMBL/GenBank/DDBJ databases">
        <authorList>
            <person name="Sun Q."/>
            <person name="Kim S."/>
        </authorList>
    </citation>
    <scope>NUCLEOTIDE SEQUENCE</scope>
    <source>
        <strain evidence="2">KCTC 12988</strain>
    </source>
</reference>
<dbReference type="AlphaFoldDB" id="A0A918TSK6"/>
<gene>
    <name evidence="2" type="ORF">GCM10007100_30940</name>
</gene>
<proteinExistence type="predicted"/>
<organism evidence="2 3">
    <name type="scientific">Roseibacillus persicicus</name>
    <dbReference type="NCBI Taxonomy" id="454148"/>
    <lineage>
        <taxon>Bacteria</taxon>
        <taxon>Pseudomonadati</taxon>
        <taxon>Verrucomicrobiota</taxon>
        <taxon>Verrucomicrobiia</taxon>
        <taxon>Verrucomicrobiales</taxon>
        <taxon>Verrucomicrobiaceae</taxon>
        <taxon>Roseibacillus</taxon>
    </lineage>
</organism>